<evidence type="ECO:0000256" key="1">
    <source>
        <dbReference type="SAM" id="MobiDB-lite"/>
    </source>
</evidence>
<accession>A0AAD4IIH8</accession>
<dbReference type="Proteomes" id="UP001199106">
    <property type="component" value="Unassembled WGS sequence"/>
</dbReference>
<comment type="caution">
    <text evidence="2">The sequence shown here is derived from an EMBL/GenBank/DDBJ whole genome shotgun (WGS) entry which is preliminary data.</text>
</comment>
<evidence type="ECO:0000313" key="3">
    <source>
        <dbReference type="Proteomes" id="UP001199106"/>
    </source>
</evidence>
<keyword evidence="3" id="KW-1185">Reference proteome</keyword>
<reference evidence="2" key="1">
    <citation type="submission" date="2021-07" db="EMBL/GenBank/DDBJ databases">
        <title>Genome Resource of American Ginseng Black Spot Pathogen Alternaria panax.</title>
        <authorList>
            <person name="Qiu C."/>
            <person name="Wang W."/>
            <person name="Liu Z."/>
        </authorList>
    </citation>
    <scope>NUCLEOTIDE SEQUENCE</scope>
    <source>
        <strain evidence="2">BNCC115425</strain>
    </source>
</reference>
<protein>
    <recommendedName>
        <fullName evidence="4">SWIM-type domain-containing protein</fullName>
    </recommendedName>
</protein>
<dbReference type="AlphaFoldDB" id="A0AAD4IIH8"/>
<feature type="compositionally biased region" description="Basic and acidic residues" evidence="1">
    <location>
        <begin position="259"/>
        <end position="269"/>
    </location>
</feature>
<feature type="compositionally biased region" description="Polar residues" evidence="1">
    <location>
        <begin position="155"/>
        <end position="167"/>
    </location>
</feature>
<organism evidence="2 3">
    <name type="scientific">Alternaria panax</name>
    <dbReference type="NCBI Taxonomy" id="48097"/>
    <lineage>
        <taxon>Eukaryota</taxon>
        <taxon>Fungi</taxon>
        <taxon>Dikarya</taxon>
        <taxon>Ascomycota</taxon>
        <taxon>Pezizomycotina</taxon>
        <taxon>Dothideomycetes</taxon>
        <taxon>Pleosporomycetidae</taxon>
        <taxon>Pleosporales</taxon>
        <taxon>Pleosporineae</taxon>
        <taxon>Pleosporaceae</taxon>
        <taxon>Alternaria</taxon>
        <taxon>Alternaria sect. Panax</taxon>
    </lineage>
</organism>
<feature type="compositionally biased region" description="Low complexity" evidence="1">
    <location>
        <begin position="227"/>
        <end position="237"/>
    </location>
</feature>
<proteinExistence type="predicted"/>
<evidence type="ECO:0008006" key="4">
    <source>
        <dbReference type="Google" id="ProtNLM"/>
    </source>
</evidence>
<evidence type="ECO:0000313" key="2">
    <source>
        <dbReference type="EMBL" id="KAG9194944.1"/>
    </source>
</evidence>
<gene>
    <name evidence="2" type="ORF">G6011_00064</name>
</gene>
<feature type="region of interest" description="Disordered" evidence="1">
    <location>
        <begin position="106"/>
        <end position="179"/>
    </location>
</feature>
<name>A0AAD4IIH8_9PLEO</name>
<feature type="region of interest" description="Disordered" evidence="1">
    <location>
        <begin position="227"/>
        <end position="282"/>
    </location>
</feature>
<dbReference type="EMBL" id="JAANER010000001">
    <property type="protein sequence ID" value="KAG9194944.1"/>
    <property type="molecule type" value="Genomic_DNA"/>
</dbReference>
<sequence>MATTPSLLPTSRTFITKLLDSLSSLPIDQSTAAAVGGNDNANANANTYANTNPLTNLPDATKKQLLSLQVLFPSEFVPALDLLDRRLVTRFRICDEEELAALKTVEEQRQRQRQRQGRDVQMQEDTEPTVSIPPETTQQSEDTHTHPTPNNANNSIDSESTPQNDAITPTTTPTKDTKDTVYYVHSAQHRPSRFSTSYDTLTTYQVRLRSWNCSCPAFAFSAFPPPSTLSTHSHPSPSHSPPPIPQYNPTTQQEDEEEGGGRDRDRDGDNDNDDAVWFGGTTLSPSTTPPVCKHLLACILVSKLHNLFGGFLVERSVTVEEAAGWAAGWGD</sequence>